<accession>A0A2T3ZKT6</accession>
<dbReference type="EMBL" id="KZ679257">
    <property type="protein sequence ID" value="PTB45392.1"/>
    <property type="molecule type" value="Genomic_DNA"/>
</dbReference>
<protein>
    <submittedName>
        <fullName evidence="1">Uncharacterized protein</fullName>
    </submittedName>
</protein>
<dbReference type="AlphaFoldDB" id="A0A2T3ZKT6"/>
<reference evidence="1 2" key="1">
    <citation type="submission" date="2016-07" db="EMBL/GenBank/DDBJ databases">
        <title>Multiple horizontal gene transfer events from other fungi enriched the ability of initially mycotrophic Trichoderma (Ascomycota) to feed on dead plant biomass.</title>
        <authorList>
            <consortium name="DOE Joint Genome Institute"/>
            <person name="Aerts A."/>
            <person name="Atanasova L."/>
            <person name="Chenthamara K."/>
            <person name="Zhang J."/>
            <person name="Grujic M."/>
            <person name="Henrissat B."/>
            <person name="Kuo A."/>
            <person name="Salamov A."/>
            <person name="Lipzen A."/>
            <person name="Labutti K."/>
            <person name="Barry K."/>
            <person name="Miao Y."/>
            <person name="Rahimi M.J."/>
            <person name="Shen Q."/>
            <person name="Grigoriev I.V."/>
            <person name="Kubicek C.P."/>
            <person name="Druzhinina I.S."/>
        </authorList>
    </citation>
    <scope>NUCLEOTIDE SEQUENCE [LARGE SCALE GENOMIC DNA]</scope>
    <source>
        <strain evidence="1 2">CBS 433.97</strain>
    </source>
</reference>
<organism evidence="1 2">
    <name type="scientific">Trichoderma asperellum (strain ATCC 204424 / CBS 433.97 / NBRC 101777)</name>
    <dbReference type="NCBI Taxonomy" id="1042311"/>
    <lineage>
        <taxon>Eukaryota</taxon>
        <taxon>Fungi</taxon>
        <taxon>Dikarya</taxon>
        <taxon>Ascomycota</taxon>
        <taxon>Pezizomycotina</taxon>
        <taxon>Sordariomycetes</taxon>
        <taxon>Hypocreomycetidae</taxon>
        <taxon>Hypocreales</taxon>
        <taxon>Hypocreaceae</taxon>
        <taxon>Trichoderma</taxon>
    </lineage>
</organism>
<gene>
    <name evidence="1" type="ORF">M441DRAFT_65050</name>
</gene>
<sequence length="140" mass="15855">MAFTNAICIILPIFLCLSIVLCLVFFTVRATAHDDMPPRVSSSDPETVIDDDHLVLGTRKNPQRRITNIRDIFLRDERVYLGDEESDTQPLLSGELYDNPLEQPPSVHMVITGQGENMHGKHSINWHGTNTLNTPWAWMA</sequence>
<dbReference type="Proteomes" id="UP000240493">
    <property type="component" value="Unassembled WGS sequence"/>
</dbReference>
<proteinExistence type="predicted"/>
<evidence type="ECO:0000313" key="1">
    <source>
        <dbReference type="EMBL" id="PTB45392.1"/>
    </source>
</evidence>
<evidence type="ECO:0000313" key="2">
    <source>
        <dbReference type="Proteomes" id="UP000240493"/>
    </source>
</evidence>
<keyword evidence="2" id="KW-1185">Reference proteome</keyword>
<name>A0A2T3ZKT6_TRIA4</name>
<dbReference type="OrthoDB" id="5146389at2759"/>